<dbReference type="InterPro" id="IPR004358">
    <property type="entry name" value="Sig_transdc_His_kin-like_C"/>
</dbReference>
<dbReference type="SUPFAM" id="SSF55781">
    <property type="entry name" value="GAF domain-like"/>
    <property type="match status" value="1"/>
</dbReference>
<accession>A0A2K8YWP4</accession>
<dbReference type="InterPro" id="IPR013656">
    <property type="entry name" value="PAS_4"/>
</dbReference>
<sequence length="735" mass="83245">MNLPPSLPEENSRLKALKSYDILDTLPEEDYDELTQLAAQICQTPIALISLVDEKRQWFKSNHGLPVRETPREYSFCAHAIINPNEQLIVTDSREDERFAKNPLVTGDPHVIFYAGTPLVDDDGFALGSLCVIDNVPKQLSQDQLSALKILGKQIVNLLRLRKQNDKLKENAEHLRIEIDQRIKAQQQIDEAQQQILTSFEQSPVAIALLDEQDLTFRTANPFYGQLVGRLPDQLVGKPLLTALPELKGQGFDDQLKQVIATTTPYIATELAVNIMRQGQLETIYVDLTYQPHKQLDGRVTGVLVVATDVTNQVLSRQKIEASETLFRSLANSIDQLAWIADKHGWIYWYNDRWYDYTGTTLEQMEGWGWQSVHDPDRIAQIVALFQQAWKGDQPFELTFRLRAKNGSFRWFLTRVYPVKDHNGRVVQWVGTNTDIEQQKQIEADLEQQVQQRTEELAVSVKELAASNTELTTASAAILAANQKLEAANAYLIRSNQNLEQFAYIASHDLQEPLRKIQSFSSLLAQKYDAQLDGLAHNYLDRITSAGARMSALIKDLLTYSRINTRQQPFDLVSLDIIIANVVDTLSLEIEERKAHIEVDQLAPIQGDKSQLEQLFQNLLSNAIKFTPTNEEPRIKIDYFLRKRSELPDGLRPTSNAQQFHQIDITDQGVGFDQKYLDRIFQVFQRLHAKSEFTGTGVGLAICERVVGNHGGSITAISRPGKGATFCVYLPRIIS</sequence>
<evidence type="ECO:0000256" key="1">
    <source>
        <dbReference type="ARBA" id="ARBA00000085"/>
    </source>
</evidence>
<dbReference type="PROSITE" id="PS50113">
    <property type="entry name" value="PAC"/>
    <property type="match status" value="2"/>
</dbReference>
<dbReference type="SMART" id="SM00086">
    <property type="entry name" value="PAC"/>
    <property type="match status" value="2"/>
</dbReference>
<keyword evidence="3" id="KW-0597">Phosphoprotein</keyword>
<dbReference type="Pfam" id="PF00512">
    <property type="entry name" value="HisKA"/>
    <property type="match status" value="1"/>
</dbReference>
<evidence type="ECO:0000259" key="9">
    <source>
        <dbReference type="PROSITE" id="PS50113"/>
    </source>
</evidence>
<keyword evidence="11" id="KW-1185">Reference proteome</keyword>
<dbReference type="SMART" id="SM00091">
    <property type="entry name" value="PAS"/>
    <property type="match status" value="2"/>
</dbReference>
<dbReference type="InterPro" id="IPR052162">
    <property type="entry name" value="Sensor_kinase/Photoreceptor"/>
</dbReference>
<dbReference type="GO" id="GO:0000155">
    <property type="term" value="F:phosphorelay sensor kinase activity"/>
    <property type="evidence" value="ECO:0007669"/>
    <property type="project" value="InterPro"/>
</dbReference>
<dbReference type="Proteomes" id="UP000232883">
    <property type="component" value="Chromosome"/>
</dbReference>
<dbReference type="InterPro" id="IPR005467">
    <property type="entry name" value="His_kinase_dom"/>
</dbReference>
<dbReference type="InterPro" id="IPR013655">
    <property type="entry name" value="PAS_fold_3"/>
</dbReference>
<evidence type="ECO:0000256" key="3">
    <source>
        <dbReference type="ARBA" id="ARBA00022553"/>
    </source>
</evidence>
<dbReference type="Gene3D" id="3.30.565.10">
    <property type="entry name" value="Histidine kinase-like ATPase, C-terminal domain"/>
    <property type="match status" value="1"/>
</dbReference>
<dbReference type="InterPro" id="IPR036890">
    <property type="entry name" value="HATPase_C_sf"/>
</dbReference>
<dbReference type="PRINTS" id="PR00344">
    <property type="entry name" value="BCTRLSENSOR"/>
</dbReference>
<comment type="catalytic activity">
    <reaction evidence="1">
        <text>ATP + protein L-histidine = ADP + protein N-phospho-L-histidine.</text>
        <dbReference type="EC" id="2.7.13.3"/>
    </reaction>
</comment>
<feature type="domain" description="PAS" evidence="8">
    <location>
        <begin position="323"/>
        <end position="393"/>
    </location>
</feature>
<dbReference type="NCBIfam" id="TIGR00229">
    <property type="entry name" value="sensory_box"/>
    <property type="match status" value="2"/>
</dbReference>
<feature type="coiled-coil region" evidence="6">
    <location>
        <begin position="158"/>
        <end position="195"/>
    </location>
</feature>
<dbReference type="Gene3D" id="1.10.287.130">
    <property type="match status" value="1"/>
</dbReference>
<dbReference type="Pfam" id="PF02518">
    <property type="entry name" value="HATPase_c"/>
    <property type="match status" value="1"/>
</dbReference>
<dbReference type="InterPro" id="IPR003594">
    <property type="entry name" value="HATPase_dom"/>
</dbReference>
<dbReference type="SUPFAM" id="SSF47384">
    <property type="entry name" value="Homodimeric domain of signal transducing histidine kinase"/>
    <property type="match status" value="1"/>
</dbReference>
<evidence type="ECO:0000259" key="7">
    <source>
        <dbReference type="PROSITE" id="PS50109"/>
    </source>
</evidence>
<dbReference type="InterPro" id="IPR000700">
    <property type="entry name" value="PAS-assoc_C"/>
</dbReference>
<evidence type="ECO:0000256" key="6">
    <source>
        <dbReference type="SAM" id="Coils"/>
    </source>
</evidence>
<dbReference type="SMART" id="SM00387">
    <property type="entry name" value="HATPase_c"/>
    <property type="match status" value="1"/>
</dbReference>
<keyword evidence="5" id="KW-0418">Kinase</keyword>
<dbReference type="InterPro" id="IPR035965">
    <property type="entry name" value="PAS-like_dom_sf"/>
</dbReference>
<dbReference type="SMART" id="SM00065">
    <property type="entry name" value="GAF"/>
    <property type="match status" value="1"/>
</dbReference>
<dbReference type="SUPFAM" id="SSF55874">
    <property type="entry name" value="ATPase domain of HSP90 chaperone/DNA topoisomerase II/histidine kinase"/>
    <property type="match status" value="1"/>
</dbReference>
<dbReference type="Gene3D" id="3.30.450.20">
    <property type="entry name" value="PAS domain"/>
    <property type="match status" value="2"/>
</dbReference>
<dbReference type="FunFam" id="3.30.565.10:FF:000006">
    <property type="entry name" value="Sensor histidine kinase WalK"/>
    <property type="match status" value="1"/>
</dbReference>
<dbReference type="Pfam" id="PF08448">
    <property type="entry name" value="PAS_4"/>
    <property type="match status" value="1"/>
</dbReference>
<reference evidence="10 11" key="1">
    <citation type="submission" date="2017-11" db="EMBL/GenBank/DDBJ databases">
        <title>Taxonomic description and genome sequences of Spirosoma HA7 sp. nov., isolated from pollen microhabitat of Corylus avellana.</title>
        <authorList>
            <person name="Ambika Manirajan B."/>
            <person name="Suarez C."/>
            <person name="Ratering S."/>
            <person name="Geissler-Plaum R."/>
            <person name="Cardinale M."/>
            <person name="Sylvia S."/>
        </authorList>
    </citation>
    <scope>NUCLEOTIDE SEQUENCE [LARGE SCALE GENOMIC DNA]</scope>
    <source>
        <strain evidence="10 11">HA7</strain>
    </source>
</reference>
<dbReference type="OrthoDB" id="9811889at2"/>
<evidence type="ECO:0000256" key="4">
    <source>
        <dbReference type="ARBA" id="ARBA00022679"/>
    </source>
</evidence>
<evidence type="ECO:0000259" key="8">
    <source>
        <dbReference type="PROSITE" id="PS50112"/>
    </source>
</evidence>
<proteinExistence type="predicted"/>
<dbReference type="FunFam" id="3.30.450.20:FF:000099">
    <property type="entry name" value="Sensory box sensor histidine kinase"/>
    <property type="match status" value="1"/>
</dbReference>
<keyword evidence="6" id="KW-0175">Coiled coil</keyword>
<gene>
    <name evidence="10" type="ORF">CWM47_09600</name>
</gene>
<dbReference type="PROSITE" id="PS50109">
    <property type="entry name" value="HIS_KIN"/>
    <property type="match status" value="1"/>
</dbReference>
<dbReference type="KEGG" id="spir:CWM47_09600"/>
<dbReference type="PANTHER" id="PTHR43304:SF1">
    <property type="entry name" value="PAC DOMAIN-CONTAINING PROTEIN"/>
    <property type="match status" value="1"/>
</dbReference>
<dbReference type="InterPro" id="IPR003661">
    <property type="entry name" value="HisK_dim/P_dom"/>
</dbReference>
<dbReference type="Gene3D" id="3.30.450.40">
    <property type="match status" value="1"/>
</dbReference>
<organism evidence="10 11">
    <name type="scientific">Spirosoma pollinicola</name>
    <dbReference type="NCBI Taxonomy" id="2057025"/>
    <lineage>
        <taxon>Bacteria</taxon>
        <taxon>Pseudomonadati</taxon>
        <taxon>Bacteroidota</taxon>
        <taxon>Cytophagia</taxon>
        <taxon>Cytophagales</taxon>
        <taxon>Cytophagaceae</taxon>
        <taxon>Spirosoma</taxon>
    </lineage>
</organism>
<dbReference type="PANTHER" id="PTHR43304">
    <property type="entry name" value="PHYTOCHROME-LIKE PROTEIN CPH1"/>
    <property type="match status" value="1"/>
</dbReference>
<dbReference type="SMART" id="SM00388">
    <property type="entry name" value="HisKA"/>
    <property type="match status" value="1"/>
</dbReference>
<dbReference type="RefSeq" id="WP_100987766.1">
    <property type="nucleotide sequence ID" value="NZ_CP025096.1"/>
</dbReference>
<dbReference type="EMBL" id="CP025096">
    <property type="protein sequence ID" value="AUD02046.1"/>
    <property type="molecule type" value="Genomic_DNA"/>
</dbReference>
<evidence type="ECO:0000313" key="11">
    <source>
        <dbReference type="Proteomes" id="UP000232883"/>
    </source>
</evidence>
<evidence type="ECO:0000256" key="5">
    <source>
        <dbReference type="ARBA" id="ARBA00022777"/>
    </source>
</evidence>
<evidence type="ECO:0000256" key="2">
    <source>
        <dbReference type="ARBA" id="ARBA00012438"/>
    </source>
</evidence>
<dbReference type="InterPro" id="IPR000014">
    <property type="entry name" value="PAS"/>
</dbReference>
<dbReference type="InterPro" id="IPR029016">
    <property type="entry name" value="GAF-like_dom_sf"/>
</dbReference>
<dbReference type="InterPro" id="IPR036097">
    <property type="entry name" value="HisK_dim/P_sf"/>
</dbReference>
<dbReference type="PROSITE" id="PS50112">
    <property type="entry name" value="PAS"/>
    <property type="match status" value="1"/>
</dbReference>
<dbReference type="SUPFAM" id="SSF55785">
    <property type="entry name" value="PYP-like sensor domain (PAS domain)"/>
    <property type="match status" value="2"/>
</dbReference>
<dbReference type="AlphaFoldDB" id="A0A2K8YWP4"/>
<feature type="domain" description="PAC" evidence="9">
    <location>
        <begin position="396"/>
        <end position="448"/>
    </location>
</feature>
<protein>
    <recommendedName>
        <fullName evidence="2">histidine kinase</fullName>
        <ecNumber evidence="2">2.7.13.3</ecNumber>
    </recommendedName>
</protein>
<dbReference type="Pfam" id="PF01590">
    <property type="entry name" value="GAF"/>
    <property type="match status" value="1"/>
</dbReference>
<dbReference type="Pfam" id="PF08447">
    <property type="entry name" value="PAS_3"/>
    <property type="match status" value="1"/>
</dbReference>
<name>A0A2K8YWP4_9BACT</name>
<dbReference type="InterPro" id="IPR003018">
    <property type="entry name" value="GAF"/>
</dbReference>
<evidence type="ECO:0000313" key="10">
    <source>
        <dbReference type="EMBL" id="AUD02046.1"/>
    </source>
</evidence>
<dbReference type="CDD" id="cd00130">
    <property type="entry name" value="PAS"/>
    <property type="match status" value="2"/>
</dbReference>
<dbReference type="EC" id="2.7.13.3" evidence="2"/>
<keyword evidence="4" id="KW-0808">Transferase</keyword>
<feature type="domain" description="PAC" evidence="9">
    <location>
        <begin position="269"/>
        <end position="322"/>
    </location>
</feature>
<dbReference type="CDD" id="cd00082">
    <property type="entry name" value="HisKA"/>
    <property type="match status" value="1"/>
</dbReference>
<dbReference type="InterPro" id="IPR001610">
    <property type="entry name" value="PAC"/>
</dbReference>
<feature type="domain" description="Histidine kinase" evidence="7">
    <location>
        <begin position="505"/>
        <end position="734"/>
    </location>
</feature>